<dbReference type="Pfam" id="PF02686">
    <property type="entry name" value="GatC"/>
    <property type="match status" value="1"/>
</dbReference>
<reference evidence="1 2" key="1">
    <citation type="journal article" date="2016" name="Nat. Commun.">
        <title>Thousands of microbial genomes shed light on interconnected biogeochemical processes in an aquifer system.</title>
        <authorList>
            <person name="Anantharaman K."/>
            <person name="Brown C.T."/>
            <person name="Hug L.A."/>
            <person name="Sharon I."/>
            <person name="Castelle C.J."/>
            <person name="Probst A.J."/>
            <person name="Thomas B.C."/>
            <person name="Singh A."/>
            <person name="Wilkins M.J."/>
            <person name="Karaoz U."/>
            <person name="Brodie E.L."/>
            <person name="Williams K.H."/>
            <person name="Hubbard S.S."/>
            <person name="Banfield J.F."/>
        </authorList>
    </citation>
    <scope>NUCLEOTIDE SEQUENCE [LARGE SCALE GENOMIC DNA]</scope>
</reference>
<dbReference type="InterPro" id="IPR036113">
    <property type="entry name" value="Asp/Glu-ADT_sf_sub_c"/>
</dbReference>
<dbReference type="GO" id="GO:0006450">
    <property type="term" value="P:regulation of translational fidelity"/>
    <property type="evidence" value="ECO:0007669"/>
    <property type="project" value="InterPro"/>
</dbReference>
<dbReference type="NCBIfam" id="TIGR00135">
    <property type="entry name" value="gatC"/>
    <property type="match status" value="1"/>
</dbReference>
<dbReference type="AlphaFoldDB" id="A0A1F6W867"/>
<dbReference type="STRING" id="1801754.A3D42_02895"/>
<comment type="caution">
    <text evidence="1">The sequence shown here is derived from an EMBL/GenBank/DDBJ whole genome shotgun (WGS) entry which is preliminary data.</text>
</comment>
<gene>
    <name evidence="1" type="ORF">A3D42_02895</name>
</gene>
<name>A0A1F6W867_9BACT</name>
<dbReference type="EMBL" id="MFUE01000001">
    <property type="protein sequence ID" value="OGI78137.1"/>
    <property type="molecule type" value="Genomic_DNA"/>
</dbReference>
<evidence type="ECO:0008006" key="3">
    <source>
        <dbReference type="Google" id="ProtNLM"/>
    </source>
</evidence>
<dbReference type="Proteomes" id="UP000177777">
    <property type="component" value="Unassembled WGS sequence"/>
</dbReference>
<accession>A0A1F6W867</accession>
<proteinExistence type="predicted"/>
<evidence type="ECO:0000313" key="1">
    <source>
        <dbReference type="EMBL" id="OGI78137.1"/>
    </source>
</evidence>
<dbReference type="Gene3D" id="1.10.20.60">
    <property type="entry name" value="Glu-tRNAGln amidotransferase C subunit, N-terminal domain"/>
    <property type="match status" value="1"/>
</dbReference>
<dbReference type="InterPro" id="IPR003837">
    <property type="entry name" value="GatC"/>
</dbReference>
<sequence length="98" mass="11428">MNIKDVERLAELARIELSNGEKKELLPNMESILGYVKQIEKVKEDSDVGRPNFGRPTSEIQINIWREDEITPREFSRELIINQFPDSKDGFLKVKKIL</sequence>
<dbReference type="SUPFAM" id="SSF141000">
    <property type="entry name" value="Glu-tRNAGln amidotransferase C subunit"/>
    <property type="match status" value="1"/>
</dbReference>
<protein>
    <recommendedName>
        <fullName evidence="3">Aspartyl/glutamyl-tRNA(Asn/Gln) amidotransferase subunit C</fullName>
    </recommendedName>
</protein>
<evidence type="ECO:0000313" key="2">
    <source>
        <dbReference type="Proteomes" id="UP000177777"/>
    </source>
</evidence>
<organism evidence="1 2">
    <name type="scientific">Candidatus Nomurabacteria bacterium RIFCSPHIGHO2_02_FULL_41_18</name>
    <dbReference type="NCBI Taxonomy" id="1801754"/>
    <lineage>
        <taxon>Bacteria</taxon>
        <taxon>Candidatus Nomuraibacteriota</taxon>
    </lineage>
</organism>